<feature type="transmembrane region" description="Helical" evidence="6">
    <location>
        <begin position="42"/>
        <end position="67"/>
    </location>
</feature>
<dbReference type="SUPFAM" id="SSF54117">
    <property type="entry name" value="Interleukin 8-like chemokines"/>
    <property type="match status" value="1"/>
</dbReference>
<feature type="domain" description="Chemokine interleukin-8-like" evidence="7">
    <location>
        <begin position="68"/>
        <end position="129"/>
    </location>
</feature>
<keyword evidence="4" id="KW-0964">Secreted</keyword>
<dbReference type="GO" id="GO:0006955">
    <property type="term" value="P:immune response"/>
    <property type="evidence" value="ECO:0007669"/>
    <property type="project" value="InterPro"/>
</dbReference>
<keyword evidence="9" id="KW-1185">Reference proteome</keyword>
<reference evidence="8" key="2">
    <citation type="submission" date="2025-08" db="UniProtKB">
        <authorList>
            <consortium name="Ensembl"/>
        </authorList>
    </citation>
    <scope>IDENTIFICATION</scope>
</reference>
<dbReference type="Proteomes" id="UP000694580">
    <property type="component" value="Chromosome 4"/>
</dbReference>
<dbReference type="FunFam" id="2.40.50.40:FF:000004">
    <property type="entry name" value="C-X-C motif chemokine"/>
    <property type="match status" value="1"/>
</dbReference>
<dbReference type="PRINTS" id="PR00437">
    <property type="entry name" value="SMALLCYTKCXC"/>
</dbReference>
<dbReference type="GeneID" id="114788372"/>
<evidence type="ECO:0000256" key="3">
    <source>
        <dbReference type="ARBA" id="ARBA00022514"/>
    </source>
</evidence>
<dbReference type="InterPro" id="IPR036048">
    <property type="entry name" value="Interleukin_8-like_sf"/>
</dbReference>
<dbReference type="Pfam" id="PF00048">
    <property type="entry name" value="IL8"/>
    <property type="match status" value="1"/>
</dbReference>
<dbReference type="Gene3D" id="2.40.50.40">
    <property type="match status" value="1"/>
</dbReference>
<sequence length="133" mass="14850">MLQREQYLVQRTLSLDLNSSPIHQGFIFHYSSTQKTRMNSKIACSCIVVLLVFLAITEGMSLTGLGVDPRCRCIETESRRIGRLIASVELFPPSPHCKDTEVIATLKGTGQEICLDPSASWVKKVIEKILSQK</sequence>
<evidence type="ECO:0000313" key="8">
    <source>
        <dbReference type="Ensembl" id="ENSDCDP00010059806.1"/>
    </source>
</evidence>
<dbReference type="PANTHER" id="PTHR12015">
    <property type="entry name" value="SMALL INDUCIBLE CYTOKINE A"/>
    <property type="match status" value="1"/>
</dbReference>
<dbReference type="InterPro" id="IPR039809">
    <property type="entry name" value="Chemokine_b/g/d"/>
</dbReference>
<keyword evidence="6" id="KW-0812">Transmembrane</keyword>
<gene>
    <name evidence="8" type="primary">cxcl8a</name>
</gene>
<organism evidence="8 9">
    <name type="scientific">Denticeps clupeoides</name>
    <name type="common">denticle herring</name>
    <dbReference type="NCBI Taxonomy" id="299321"/>
    <lineage>
        <taxon>Eukaryota</taxon>
        <taxon>Metazoa</taxon>
        <taxon>Chordata</taxon>
        <taxon>Craniata</taxon>
        <taxon>Vertebrata</taxon>
        <taxon>Euteleostomi</taxon>
        <taxon>Actinopterygii</taxon>
        <taxon>Neopterygii</taxon>
        <taxon>Teleostei</taxon>
        <taxon>Clupei</taxon>
        <taxon>Clupeiformes</taxon>
        <taxon>Denticipitoidei</taxon>
        <taxon>Denticipitidae</taxon>
        <taxon>Denticeps</taxon>
    </lineage>
</organism>
<proteinExistence type="inferred from homology"/>
<evidence type="ECO:0000259" key="7">
    <source>
        <dbReference type="SMART" id="SM00199"/>
    </source>
</evidence>
<dbReference type="GO" id="GO:0042056">
    <property type="term" value="F:chemoattractant activity"/>
    <property type="evidence" value="ECO:0007669"/>
    <property type="project" value="UniProtKB-ARBA"/>
</dbReference>
<reference evidence="8 9" key="1">
    <citation type="submission" date="2020-06" db="EMBL/GenBank/DDBJ databases">
        <authorList>
            <consortium name="Wellcome Sanger Institute Data Sharing"/>
        </authorList>
    </citation>
    <scope>NUCLEOTIDE SEQUENCE [LARGE SCALE GENOMIC DNA]</scope>
</reference>
<dbReference type="GO" id="GO:0008009">
    <property type="term" value="F:chemokine activity"/>
    <property type="evidence" value="ECO:0007669"/>
    <property type="project" value="InterPro"/>
</dbReference>
<keyword evidence="6" id="KW-1133">Transmembrane helix</keyword>
<dbReference type="GO" id="GO:0006952">
    <property type="term" value="P:defense response"/>
    <property type="evidence" value="ECO:0007669"/>
    <property type="project" value="InterPro"/>
</dbReference>
<evidence type="ECO:0000256" key="5">
    <source>
        <dbReference type="ARBA" id="ARBA00054901"/>
    </source>
</evidence>
<evidence type="ECO:0000256" key="6">
    <source>
        <dbReference type="SAM" id="Phobius"/>
    </source>
</evidence>
<comment type="subcellular location">
    <subcellularLocation>
        <location evidence="1">Secreted</location>
    </subcellularLocation>
</comment>
<dbReference type="GeneTree" id="ENSGT01030000234940"/>
<evidence type="ECO:0000256" key="4">
    <source>
        <dbReference type="ARBA" id="ARBA00022525"/>
    </source>
</evidence>
<dbReference type="SMART" id="SM00199">
    <property type="entry name" value="SCY"/>
    <property type="match status" value="1"/>
</dbReference>
<dbReference type="InterPro" id="IPR033899">
    <property type="entry name" value="CXC_Chemokine_domain"/>
</dbReference>
<protein>
    <recommendedName>
        <fullName evidence="7">Chemokine interleukin-8-like domain-containing protein</fullName>
    </recommendedName>
</protein>
<evidence type="ECO:0000313" key="9">
    <source>
        <dbReference type="Proteomes" id="UP000694580"/>
    </source>
</evidence>
<dbReference type="PANTHER" id="PTHR12015:SF198">
    <property type="entry name" value="PLATELET BASIC PROTEIN"/>
    <property type="match status" value="1"/>
</dbReference>
<evidence type="ECO:0000256" key="1">
    <source>
        <dbReference type="ARBA" id="ARBA00004613"/>
    </source>
</evidence>
<keyword evidence="6" id="KW-0472">Membrane</keyword>
<dbReference type="RefSeq" id="XP_028832715.1">
    <property type="nucleotide sequence ID" value="XM_028976882.1"/>
</dbReference>
<reference evidence="8" key="3">
    <citation type="submission" date="2025-09" db="UniProtKB">
        <authorList>
            <consortium name="Ensembl"/>
        </authorList>
    </citation>
    <scope>IDENTIFICATION</scope>
</reference>
<dbReference type="PRINTS" id="PR00436">
    <property type="entry name" value="INTERLEUKIN8"/>
</dbReference>
<accession>A0AAY4ERG9</accession>
<dbReference type="Ensembl" id="ENSDCDT00010070538.1">
    <property type="protein sequence ID" value="ENSDCDP00010059806.1"/>
    <property type="gene ID" value="ENSDCDG00010033367.1"/>
</dbReference>
<dbReference type="GO" id="GO:0005615">
    <property type="term" value="C:extracellular space"/>
    <property type="evidence" value="ECO:0007669"/>
    <property type="project" value="UniProtKB-KW"/>
</dbReference>
<comment type="similarity">
    <text evidence="2">Belongs to the intercrine alpha (chemokine CxC) family.</text>
</comment>
<keyword evidence="3" id="KW-0202">Cytokine</keyword>
<dbReference type="InterPro" id="IPR001811">
    <property type="entry name" value="Chemokine_IL8-like_dom"/>
</dbReference>
<comment type="function">
    <text evidence="5">Ligand for cxcr3.2. Chemotactic for macrophages.</text>
</comment>
<name>A0AAY4ERG9_9TELE</name>
<dbReference type="InterPro" id="IPR001089">
    <property type="entry name" value="Chemokine_CXC"/>
</dbReference>
<evidence type="ECO:0000256" key="2">
    <source>
        <dbReference type="ARBA" id="ARBA00010665"/>
    </source>
</evidence>
<dbReference type="CDD" id="cd00273">
    <property type="entry name" value="Chemokine_CXC"/>
    <property type="match status" value="1"/>
</dbReference>
<dbReference type="AlphaFoldDB" id="A0AAY4ERG9"/>